<evidence type="ECO:0008006" key="3">
    <source>
        <dbReference type="Google" id="ProtNLM"/>
    </source>
</evidence>
<dbReference type="AlphaFoldDB" id="A0A0G1WMJ0"/>
<evidence type="ECO:0000313" key="1">
    <source>
        <dbReference type="EMBL" id="KKW19800.1"/>
    </source>
</evidence>
<accession>A0A0G1WMJ0</accession>
<dbReference type="Pfam" id="PF05973">
    <property type="entry name" value="Gp49"/>
    <property type="match status" value="1"/>
</dbReference>
<comment type="caution">
    <text evidence="1">The sequence shown here is derived from an EMBL/GenBank/DDBJ whole genome shotgun (WGS) entry which is preliminary data.</text>
</comment>
<proteinExistence type="predicted"/>
<organism evidence="1 2">
    <name type="scientific">Candidatus Adlerbacteria bacterium GW2011_GWC1_50_9</name>
    <dbReference type="NCBI Taxonomy" id="1618608"/>
    <lineage>
        <taxon>Bacteria</taxon>
        <taxon>Candidatus Adleribacteriota</taxon>
    </lineage>
</organism>
<gene>
    <name evidence="1" type="ORF">UY61_C0049G0002</name>
</gene>
<dbReference type="Proteomes" id="UP000034201">
    <property type="component" value="Unassembled WGS sequence"/>
</dbReference>
<name>A0A0G1WMJ0_9BACT</name>
<evidence type="ECO:0000313" key="2">
    <source>
        <dbReference type="Proteomes" id="UP000034201"/>
    </source>
</evidence>
<dbReference type="InterPro" id="IPR009241">
    <property type="entry name" value="HigB-like"/>
</dbReference>
<sequence length="104" mass="12116">MIIRFFDAQLERFIQSLNEFAIAKVLRTIDLLAAFGHTLTLPHSKKVHSRLFELRIRGKQEVRIFYSFHKNEAVLLHGFVKKTNHIPKKEIHLALKKLTALDAV</sequence>
<dbReference type="EMBL" id="LCQQ01000049">
    <property type="protein sequence ID" value="KKW19800.1"/>
    <property type="molecule type" value="Genomic_DNA"/>
</dbReference>
<reference evidence="1 2" key="1">
    <citation type="journal article" date="2015" name="Nature">
        <title>rRNA introns, odd ribosomes, and small enigmatic genomes across a large radiation of phyla.</title>
        <authorList>
            <person name="Brown C.T."/>
            <person name="Hug L.A."/>
            <person name="Thomas B.C."/>
            <person name="Sharon I."/>
            <person name="Castelle C.J."/>
            <person name="Singh A."/>
            <person name="Wilkins M.J."/>
            <person name="Williams K.H."/>
            <person name="Banfield J.F."/>
        </authorList>
    </citation>
    <scope>NUCLEOTIDE SEQUENCE [LARGE SCALE GENOMIC DNA]</scope>
</reference>
<protein>
    <recommendedName>
        <fullName evidence="3">Type II toxin-antitoxin system RelE/ParE family toxin</fullName>
    </recommendedName>
</protein>